<sequence length="360" mass="40703">MSKRKADGSQPDNEMASTAAKTNATANEQEASNLFVIGTAEPLKDYIKLIETRVTVDQIVDDEVTKENFKRIASAAREIIWKLIFSDECGDAESQRKASELLEEHKSDASFYAPWPYNEWIVKVRDELLKRQLVDFWRDTIVAKQLGPCWSRDSDLFDCDDEPPLEFYAHAGCVAPFAASLKVRAAEKAASGDEDAGNEAERDSNNAAALTGDFEARISAEEPLSDYRNLMKRFVLTTVIVPDEIHRKNVEKIGQAARTAIWQLLFEGTPTSLEFEKAAELLQEYKSDAGFYGPWEYNEWIVKLRDELLQRQMLTFWGDMIVKLELGPCCSRDSDFFDADDAVPSEFYNKAGFKAPFNSP</sequence>
<evidence type="ECO:0000313" key="2">
    <source>
        <dbReference type="Proteomes" id="UP000504633"/>
    </source>
</evidence>
<dbReference type="OMA" id="WIVKVRD"/>
<dbReference type="Gene3D" id="1.25.40.240">
    <property type="entry name" value="Ku, C-terminal domain"/>
    <property type="match status" value="2"/>
</dbReference>
<feature type="compositionally biased region" description="Low complexity" evidence="1">
    <location>
        <begin position="16"/>
        <end position="25"/>
    </location>
</feature>
<dbReference type="AlphaFoldDB" id="A0A6J1LI28"/>
<gene>
    <name evidence="3" type="primary">LOC111594088</name>
</gene>
<name>A0A6J1LI28_DROHY</name>
<keyword evidence="2" id="KW-1185">Reference proteome</keyword>
<feature type="region of interest" description="Disordered" evidence="1">
    <location>
        <begin position="1"/>
        <end position="25"/>
    </location>
</feature>
<dbReference type="GeneID" id="111594088"/>
<evidence type="ECO:0000256" key="1">
    <source>
        <dbReference type="SAM" id="MobiDB-lite"/>
    </source>
</evidence>
<dbReference type="SUPFAM" id="SSF101420">
    <property type="entry name" value="C-terminal domain of Ku80"/>
    <property type="match status" value="2"/>
</dbReference>
<evidence type="ECO:0000313" key="3">
    <source>
        <dbReference type="RefSeq" id="XP_023163003.2"/>
    </source>
</evidence>
<organism evidence="2 3">
    <name type="scientific">Drosophila hydei</name>
    <name type="common">Fruit fly</name>
    <dbReference type="NCBI Taxonomy" id="7224"/>
    <lineage>
        <taxon>Eukaryota</taxon>
        <taxon>Metazoa</taxon>
        <taxon>Ecdysozoa</taxon>
        <taxon>Arthropoda</taxon>
        <taxon>Hexapoda</taxon>
        <taxon>Insecta</taxon>
        <taxon>Pterygota</taxon>
        <taxon>Neoptera</taxon>
        <taxon>Endopterygota</taxon>
        <taxon>Diptera</taxon>
        <taxon>Brachycera</taxon>
        <taxon>Muscomorpha</taxon>
        <taxon>Ephydroidea</taxon>
        <taxon>Drosophilidae</taxon>
        <taxon>Drosophila</taxon>
    </lineage>
</organism>
<reference evidence="3" key="1">
    <citation type="submission" date="2025-08" db="UniProtKB">
        <authorList>
            <consortium name="RefSeq"/>
        </authorList>
    </citation>
    <scope>IDENTIFICATION</scope>
    <source>
        <strain evidence="3">15085-1641.00</strain>
        <tissue evidence="3">Whole body</tissue>
    </source>
</reference>
<proteinExistence type="predicted"/>
<dbReference type="KEGG" id="dhe:111594088"/>
<dbReference type="CTD" id="34953"/>
<protein>
    <submittedName>
        <fullName evidence="3">Uncharacterized protein LOC111594088</fullName>
    </submittedName>
</protein>
<accession>A0A6J1LI28</accession>
<dbReference type="RefSeq" id="XP_023163003.2">
    <property type="nucleotide sequence ID" value="XM_023307235.2"/>
</dbReference>
<dbReference type="InterPro" id="IPR036494">
    <property type="entry name" value="Ku_C_sf"/>
</dbReference>
<dbReference type="OrthoDB" id="7917706at2759"/>
<dbReference type="Proteomes" id="UP000504633">
    <property type="component" value="Unplaced"/>
</dbReference>